<feature type="domain" description="UDP-N-acetylglucosamine 2-epimerase" evidence="2">
    <location>
        <begin position="24"/>
        <end position="359"/>
    </location>
</feature>
<dbReference type="Proteomes" id="UP000268908">
    <property type="component" value="Unassembled WGS sequence"/>
</dbReference>
<sequence length="367" mass="39803">MKTRIHLVAGARPNFMKVGPLYHALAATDWAEPVLVHTGQHFSPEMSDVFLRDLGLPDPAFHLRASGKTHAEQTAAVLTAYEALCLSDRPDWTVVVGDVNSTLAAALVARKLNLPVAHLEAGLRSGDRTMPEEINRVATDAIADLLWTPSADADVNLRREGIPEARIELVGNVMIDAYCQLANHIAAVATARSMGLEPRSYVVVTLHRPVNVDTAASLTTIAEQLVALAGTTTVVFPVHPRTRNRLEEFGLWQRLVAAGVRLIEPLGYIEFMSLVTDCALVVTDSGGIQEETTYLGIPCLTARESTERPVTVELGSNRLISPTAIAAEAIATLSRGTERMACRVPLWDGQASSRIVRSLRQRCSLQP</sequence>
<evidence type="ECO:0000313" key="3">
    <source>
        <dbReference type="EMBL" id="RLJ67993.1"/>
    </source>
</evidence>
<evidence type="ECO:0000256" key="1">
    <source>
        <dbReference type="RuleBase" id="RU003513"/>
    </source>
</evidence>
<dbReference type="PANTHER" id="PTHR43174">
    <property type="entry name" value="UDP-N-ACETYLGLUCOSAMINE 2-EPIMERASE"/>
    <property type="match status" value="1"/>
</dbReference>
<comment type="caution">
    <text evidence="3">The sequence shown here is derived from an EMBL/GenBank/DDBJ whole genome shotgun (WGS) entry which is preliminary data.</text>
</comment>
<dbReference type="PANTHER" id="PTHR43174:SF1">
    <property type="entry name" value="UDP-N-ACETYLGLUCOSAMINE 2-EPIMERASE"/>
    <property type="match status" value="1"/>
</dbReference>
<dbReference type="InterPro" id="IPR003331">
    <property type="entry name" value="UDP_GlcNAc_Epimerase_2_dom"/>
</dbReference>
<dbReference type="Pfam" id="PF02350">
    <property type="entry name" value="Epimerase_2"/>
    <property type="match status" value="1"/>
</dbReference>
<dbReference type="NCBIfam" id="TIGR00236">
    <property type="entry name" value="wecB"/>
    <property type="match status" value="1"/>
</dbReference>
<evidence type="ECO:0000313" key="4">
    <source>
        <dbReference type="Proteomes" id="UP000268908"/>
    </source>
</evidence>
<keyword evidence="1" id="KW-0413">Isomerase</keyword>
<dbReference type="GO" id="GO:0016853">
    <property type="term" value="F:isomerase activity"/>
    <property type="evidence" value="ECO:0007669"/>
    <property type="project" value="UniProtKB-KW"/>
</dbReference>
<reference evidence="3 4" key="1">
    <citation type="submission" date="2018-10" db="EMBL/GenBank/DDBJ databases">
        <title>Genomic Encyclopedia of Type Strains, Phase IV (KMG-IV): sequencing the most valuable type-strain genomes for metagenomic binning, comparative biology and taxonomic classification.</title>
        <authorList>
            <person name="Goeker M."/>
        </authorList>
    </citation>
    <scope>NUCLEOTIDE SEQUENCE [LARGE SCALE GENOMIC DNA]</scope>
    <source>
        <strain evidence="3 4">DSM 26916</strain>
    </source>
</reference>
<gene>
    <name evidence="3" type="ORF">DFR35_0547</name>
</gene>
<keyword evidence="4" id="KW-1185">Reference proteome</keyword>
<dbReference type="OrthoDB" id="9803238at2"/>
<accession>A0A497XJ89</accession>
<dbReference type="SUPFAM" id="SSF53756">
    <property type="entry name" value="UDP-Glycosyltransferase/glycogen phosphorylase"/>
    <property type="match status" value="1"/>
</dbReference>
<proteinExistence type="inferred from homology"/>
<dbReference type="AlphaFoldDB" id="A0A497XJ89"/>
<name>A0A497XJ89_9PROT</name>
<dbReference type="RefSeq" id="WP_121239930.1">
    <property type="nucleotide sequence ID" value="NZ_BHVV01000001.1"/>
</dbReference>
<dbReference type="EMBL" id="RCCI01000004">
    <property type="protein sequence ID" value="RLJ67993.1"/>
    <property type="molecule type" value="Genomic_DNA"/>
</dbReference>
<protein>
    <submittedName>
        <fullName evidence="3">UDP-N-acetylglucosamine 2-epimerase (Non-hydrolysing)</fullName>
    </submittedName>
</protein>
<evidence type="ECO:0000259" key="2">
    <source>
        <dbReference type="Pfam" id="PF02350"/>
    </source>
</evidence>
<organism evidence="3 4">
    <name type="scientific">Sulfurisoma sediminicola</name>
    <dbReference type="NCBI Taxonomy" id="1381557"/>
    <lineage>
        <taxon>Bacteria</taxon>
        <taxon>Pseudomonadati</taxon>
        <taxon>Pseudomonadota</taxon>
        <taxon>Betaproteobacteria</taxon>
        <taxon>Nitrosomonadales</taxon>
        <taxon>Sterolibacteriaceae</taxon>
        <taxon>Sulfurisoma</taxon>
    </lineage>
</organism>
<comment type="similarity">
    <text evidence="1">Belongs to the UDP-N-acetylglucosamine 2-epimerase family.</text>
</comment>
<dbReference type="CDD" id="cd03786">
    <property type="entry name" value="GTB_UDP-GlcNAc_2-Epimerase"/>
    <property type="match status" value="1"/>
</dbReference>
<dbReference type="InterPro" id="IPR029767">
    <property type="entry name" value="WecB-like"/>
</dbReference>
<dbReference type="Gene3D" id="3.40.50.2000">
    <property type="entry name" value="Glycogen Phosphorylase B"/>
    <property type="match status" value="2"/>
</dbReference>